<dbReference type="InterPro" id="IPR000653">
    <property type="entry name" value="DegT/StrS_aminotransferase"/>
</dbReference>
<dbReference type="GO" id="GO:0008483">
    <property type="term" value="F:transaminase activity"/>
    <property type="evidence" value="ECO:0007669"/>
    <property type="project" value="UniProtKB-KW"/>
</dbReference>
<evidence type="ECO:0000256" key="3">
    <source>
        <dbReference type="PIRSR" id="PIRSR000390-2"/>
    </source>
</evidence>
<dbReference type="PANTHER" id="PTHR30244">
    <property type="entry name" value="TRANSAMINASE"/>
    <property type="match status" value="1"/>
</dbReference>
<reference evidence="5 6" key="2">
    <citation type="submission" date="2020-03" db="EMBL/GenBank/DDBJ databases">
        <authorList>
            <person name="Ichikawa N."/>
            <person name="Kimura A."/>
            <person name="Kitahashi Y."/>
            <person name="Uohara A."/>
        </authorList>
    </citation>
    <scope>NUCLEOTIDE SEQUENCE [LARGE SCALE GENOMIC DNA]</scope>
    <source>
        <strain evidence="5 6">NBRC 108638</strain>
    </source>
</reference>
<evidence type="ECO:0000256" key="4">
    <source>
        <dbReference type="RuleBase" id="RU004508"/>
    </source>
</evidence>
<dbReference type="InterPro" id="IPR015422">
    <property type="entry name" value="PyrdxlP-dep_Trfase_small"/>
</dbReference>
<evidence type="ECO:0000313" key="5">
    <source>
        <dbReference type="EMBL" id="GFJ86379.1"/>
    </source>
</evidence>
<dbReference type="Gene3D" id="3.90.1150.10">
    <property type="entry name" value="Aspartate Aminotransferase, domain 1"/>
    <property type="match status" value="1"/>
</dbReference>
<keyword evidence="5" id="KW-0808">Transferase</keyword>
<keyword evidence="6" id="KW-1185">Reference proteome</keyword>
<dbReference type="InterPro" id="IPR015421">
    <property type="entry name" value="PyrdxlP-dep_Trfase_major"/>
</dbReference>
<keyword evidence="3 4" id="KW-0663">Pyridoxal phosphate</keyword>
<sequence>MTTDLRFRAIFDAAHPVNDRYAPAESGELASIAEVLRGGVLSGGAPEVEAYEEALREFFGVGYAVAVNSGSSALHAALVALGVAPGTEVIVPAVAPIPTAMPILTCGATPVIVDVLPGSLAFNPDDVRRALTPRTKAAITVPLWGYPTEGTDAQDVLADAGVPWIEDAAQAHGTRTGGRYAGTLGTIGCFSTHDRKLLSTGEGGFVLTDRADLYERIEHYTRLGHLRGKTHGVNYKLAGPLAAIGLHRLARLPDQLATRRANAHRILDRLPERGRLAELAYGNGDEPNYYNLVLTIDGLGASIACRFADAGLPPDSIRYRYRALYQQPLFAPYARPCPNAEHLATATIQLPVHPGLSQPALEWIAGRVATIAQRESESQ</sequence>
<comment type="cofactor">
    <cofactor evidence="1">
        <name>pyridoxal 5'-phosphate</name>
        <dbReference type="ChEBI" id="CHEBI:597326"/>
    </cofactor>
</comment>
<dbReference type="PANTHER" id="PTHR30244:SF34">
    <property type="entry name" value="DTDP-4-AMINO-4,6-DIDEOXYGALACTOSE TRANSAMINASE"/>
    <property type="match status" value="1"/>
</dbReference>
<dbReference type="EMBL" id="BLPG01000001">
    <property type="protein sequence ID" value="GFJ86379.1"/>
    <property type="molecule type" value="Genomic_DNA"/>
</dbReference>
<feature type="modified residue" description="N6-(pyridoxal phosphate)lysine" evidence="3">
    <location>
        <position position="196"/>
    </location>
</feature>
<comment type="caution">
    <text evidence="5">The sequence shown here is derived from an EMBL/GenBank/DDBJ whole genome shotgun (WGS) entry which is preliminary data.</text>
</comment>
<name>A0A6V8KVQ0_9ACTN</name>
<reference evidence="5 6" key="1">
    <citation type="submission" date="2020-03" db="EMBL/GenBank/DDBJ databases">
        <title>Whole genome shotgun sequence of Phytohabitans rumicis NBRC 108638.</title>
        <authorList>
            <person name="Komaki H."/>
            <person name="Tamura T."/>
        </authorList>
    </citation>
    <scope>NUCLEOTIDE SEQUENCE [LARGE SCALE GENOMIC DNA]</scope>
    <source>
        <strain evidence="5 6">NBRC 108638</strain>
    </source>
</reference>
<protein>
    <submittedName>
        <fullName evidence="5">Aminotransferase DegT</fullName>
    </submittedName>
</protein>
<keyword evidence="5" id="KW-0032">Aminotransferase</keyword>
<dbReference type="Pfam" id="PF01041">
    <property type="entry name" value="DegT_DnrJ_EryC1"/>
    <property type="match status" value="1"/>
</dbReference>
<evidence type="ECO:0000313" key="6">
    <source>
        <dbReference type="Proteomes" id="UP000482960"/>
    </source>
</evidence>
<dbReference type="Proteomes" id="UP000482960">
    <property type="component" value="Unassembled WGS sequence"/>
</dbReference>
<evidence type="ECO:0000256" key="2">
    <source>
        <dbReference type="PIRSR" id="PIRSR000390-1"/>
    </source>
</evidence>
<dbReference type="AlphaFoldDB" id="A0A6V8KVQ0"/>
<dbReference type="SUPFAM" id="SSF53383">
    <property type="entry name" value="PLP-dependent transferases"/>
    <property type="match status" value="1"/>
</dbReference>
<dbReference type="InterPro" id="IPR015424">
    <property type="entry name" value="PyrdxlP-dep_Trfase"/>
</dbReference>
<dbReference type="PIRSF" id="PIRSF000390">
    <property type="entry name" value="PLP_StrS"/>
    <property type="match status" value="1"/>
</dbReference>
<proteinExistence type="inferred from homology"/>
<feature type="active site" description="Proton acceptor" evidence="2">
    <location>
        <position position="196"/>
    </location>
</feature>
<accession>A0A6V8KVQ0</accession>
<dbReference type="GO" id="GO:0000271">
    <property type="term" value="P:polysaccharide biosynthetic process"/>
    <property type="evidence" value="ECO:0007669"/>
    <property type="project" value="TreeGrafter"/>
</dbReference>
<dbReference type="Gene3D" id="3.40.640.10">
    <property type="entry name" value="Type I PLP-dependent aspartate aminotransferase-like (Major domain)"/>
    <property type="match status" value="1"/>
</dbReference>
<dbReference type="GO" id="GO:0030170">
    <property type="term" value="F:pyridoxal phosphate binding"/>
    <property type="evidence" value="ECO:0007669"/>
    <property type="project" value="TreeGrafter"/>
</dbReference>
<gene>
    <name evidence="5" type="ORF">Prum_000210</name>
</gene>
<comment type="similarity">
    <text evidence="4">Belongs to the DegT/DnrJ/EryC1 family.</text>
</comment>
<organism evidence="5 6">
    <name type="scientific">Phytohabitans rumicis</name>
    <dbReference type="NCBI Taxonomy" id="1076125"/>
    <lineage>
        <taxon>Bacteria</taxon>
        <taxon>Bacillati</taxon>
        <taxon>Actinomycetota</taxon>
        <taxon>Actinomycetes</taxon>
        <taxon>Micromonosporales</taxon>
        <taxon>Micromonosporaceae</taxon>
    </lineage>
</organism>
<dbReference type="RefSeq" id="WP_173072816.1">
    <property type="nucleotide sequence ID" value="NZ_BAABJB010000008.1"/>
</dbReference>
<evidence type="ECO:0000256" key="1">
    <source>
        <dbReference type="ARBA" id="ARBA00001933"/>
    </source>
</evidence>